<dbReference type="RefSeq" id="XP_961815.1">
    <property type="nucleotide sequence ID" value="XM_956722.2"/>
</dbReference>
<keyword evidence="5" id="KW-0067">ATP-binding</keyword>
<dbReference type="InterPro" id="IPR027417">
    <property type="entry name" value="P-loop_NTPase"/>
</dbReference>
<gene>
    <name evidence="10" type="ORF">NCU06627</name>
</gene>
<dbReference type="VEuPathDB" id="FungiDB:NCU06627"/>
<evidence type="ECO:0000259" key="9">
    <source>
        <dbReference type="Pfam" id="PF13087"/>
    </source>
</evidence>
<evidence type="ECO:0000256" key="7">
    <source>
        <dbReference type="SAM" id="MobiDB-lite"/>
    </source>
</evidence>
<comment type="similarity">
    <text evidence="1">Belongs to the DNA2/NAM7 helicase family.</text>
</comment>
<dbReference type="Pfam" id="PF13086">
    <property type="entry name" value="AAA_11"/>
    <property type="match status" value="1"/>
</dbReference>
<dbReference type="InterPro" id="IPR041677">
    <property type="entry name" value="DNA2/NAM7_AAA_11"/>
</dbReference>
<sequence>MSAPNTSEQGKPATQKSTKKAMPQRLDAVICTNGLSGPFIGGCRKAQPGKKSQLGEKEEKFVLDEKLGSDVDVTVVSHWHNGKSHWYGVTMSFDHSFNNKVNEDAGFGACYQPTINNPDLAKLELSEQYTIVVKLPYNMDEYTISMRDVSNSVELPQQIQQLSPVTQIDIQLHHGSRFLVDGFGLPFANPGHASDGWINENTPIVGKTDLLGLLSSSRLTLLVAKLESRIQFGMHQPELFRYPFDYPCPKAQKFDIDLFEKMIRENMGERFRPTFKFDNDAQSVCSNTMAHVMDMYWLYNDSCSIRNTKVSAYFVLEKEEPANPDEPIYFAVIRLSQTFRDQYKAHWEDLVKDGTVSLHLGDIDGPLLNGQIMERPETLPALLDKHAFAQQVSTAENAVTKQFSLDLVVKVRVKGEHRSLLKTFDGRAEAEGVFENSVTLDFNIPLGDLERKVMAVETFLPGSAACPPETDPEFDSDELNFKMALHRDLMRGTGFFDTLTAPSLSGVMDAMTLGTEASSPTPRPLPVFNFFDLEDKILKQQILEEALPSDRTRMELYGAKRYCNVALVSAPGGTGKTTALSTLTLGGLHCLHGGKVYGSGPTHTAITNFALRIYANGRKVIDRYNKVVPSTSRRSYPLVVRGYSPKVEVETFTNILKTGIADDTAFKSRNPKNTPRWRLALTPSNWLLAILGSKSLEQSQEAGIVPTLLPEHATCLYKLKEEIDRGDGSVARICQLARGELTWEAYCDGDKVDKHLLEKWLQRIINNADVVMTTPATAQGTWFKQFWEVAKIIAIDEAGCMSKADLCSIWGNTLRPIILAGDVKQLPPLMIELETKDLEGNYANRFGTCGRISALAWLQAAGLPTFRLLRQLRMCKGMFDLANELFYSDYKNMAYGDVCDPAHPSHTVGRAFEQYLLGRDPTLTPSPEGYLLPVFWHMPKTRVDVVGTSKLNRMQVKGALELLNDFVKNFPCASPQDFVVISAHKPNVDYGNRLLKSGLPHLRGMPPFQTADSFQGREGSISVAITGTRSGIIPGFVADENRLNVMLTRQKSGLLIIGDKDVTGVIDGKPKEVQKAEKASKMGKVFYDINGEKVHSKLKPLRDVIVWIHKKGRILEIKGQEGKNTSKEDSKKLADEEKKLAEEEMKLAEEEKKLVEEETANEMQSRVADSITEYDELDWGNLYDLDYYVD</sequence>
<keyword evidence="3" id="KW-0378">Hydrolase</keyword>
<evidence type="ECO:0000256" key="2">
    <source>
        <dbReference type="ARBA" id="ARBA00022741"/>
    </source>
</evidence>
<dbReference type="GO" id="GO:0043139">
    <property type="term" value="F:5'-3' DNA helicase activity"/>
    <property type="evidence" value="ECO:0000318"/>
    <property type="project" value="GO_Central"/>
</dbReference>
<organism evidence="10 11">
    <name type="scientific">Neurospora crassa (strain ATCC 24698 / 74-OR23-1A / CBS 708.71 / DSM 1257 / FGSC 987)</name>
    <dbReference type="NCBI Taxonomy" id="367110"/>
    <lineage>
        <taxon>Eukaryota</taxon>
        <taxon>Fungi</taxon>
        <taxon>Dikarya</taxon>
        <taxon>Ascomycota</taxon>
        <taxon>Pezizomycotina</taxon>
        <taxon>Sordariomycetes</taxon>
        <taxon>Sordariomycetidae</taxon>
        <taxon>Sordariales</taxon>
        <taxon>Sordariaceae</taxon>
        <taxon>Neurospora</taxon>
    </lineage>
</organism>
<proteinExistence type="inferred from homology"/>
<dbReference type="GO" id="GO:0005524">
    <property type="term" value="F:ATP binding"/>
    <property type="evidence" value="ECO:0007669"/>
    <property type="project" value="UniProtKB-KW"/>
</dbReference>
<reference evidence="10 11" key="1">
    <citation type="journal article" date="2003" name="Nature">
        <title>The genome sequence of the filamentous fungus Neurospora crassa.</title>
        <authorList>
            <person name="Galagan J.E."/>
            <person name="Calvo S.E."/>
            <person name="Borkovich K.A."/>
            <person name="Selker E.U."/>
            <person name="Read N.D."/>
            <person name="Jaffe D."/>
            <person name="FitzHugh W."/>
            <person name="Ma L.J."/>
            <person name="Smirnov S."/>
            <person name="Purcell S."/>
            <person name="Rehman B."/>
            <person name="Elkins T."/>
            <person name="Engels R."/>
            <person name="Wang S."/>
            <person name="Nielsen C.B."/>
            <person name="Butler J."/>
            <person name="Endrizzi M."/>
            <person name="Qui D."/>
            <person name="Ianakiev P."/>
            <person name="Bell-Pedersen D."/>
            <person name="Nelson M.A."/>
            <person name="Werner-Washburne M."/>
            <person name="Selitrennikoff C.P."/>
            <person name="Kinsey J.A."/>
            <person name="Braun E.L."/>
            <person name="Zelter A."/>
            <person name="Schulte U."/>
            <person name="Kothe G.O."/>
            <person name="Jedd G."/>
            <person name="Mewes W."/>
            <person name="Staben C."/>
            <person name="Marcotte E."/>
            <person name="Greenberg D."/>
            <person name="Roy A."/>
            <person name="Foley K."/>
            <person name="Naylor J."/>
            <person name="Stange-Thomann N."/>
            <person name="Barrett R."/>
            <person name="Gnerre S."/>
            <person name="Kamal M."/>
            <person name="Kamvysselis M."/>
            <person name="Mauceli E."/>
            <person name="Bielke C."/>
            <person name="Rudd S."/>
            <person name="Frishman D."/>
            <person name="Krystofova S."/>
            <person name="Rasmussen C."/>
            <person name="Metzenberg R.L."/>
            <person name="Perkins D.D."/>
            <person name="Kroken S."/>
            <person name="Cogoni C."/>
            <person name="Macino G."/>
            <person name="Catcheside D."/>
            <person name="Li W."/>
            <person name="Pratt R.J."/>
            <person name="Osmani S.A."/>
            <person name="DeSouza C.P."/>
            <person name="Glass L."/>
            <person name="Orbach M.J."/>
            <person name="Berglund J.A."/>
            <person name="Voelker R."/>
            <person name="Yarden O."/>
            <person name="Plamann M."/>
            <person name="Seiler S."/>
            <person name="Dunlap J."/>
            <person name="Radford A."/>
            <person name="Aramayo R."/>
            <person name="Natvig D.O."/>
            <person name="Alex L.A."/>
            <person name="Mannhaupt G."/>
            <person name="Ebbole D.J."/>
            <person name="Freitag M."/>
            <person name="Paulsen I."/>
            <person name="Sachs M.S."/>
            <person name="Lander E.S."/>
            <person name="Nusbaum C."/>
            <person name="Birren B."/>
        </authorList>
    </citation>
    <scope>NUCLEOTIDE SEQUENCE [LARGE SCALE GENOMIC DNA]</scope>
    <source>
        <strain evidence="11">ATCC 24698 / 74-OR23-1A / CBS 708.71 / DSM 1257 / FGSC 987</strain>
    </source>
</reference>
<evidence type="ECO:0000256" key="4">
    <source>
        <dbReference type="ARBA" id="ARBA00022806"/>
    </source>
</evidence>
<dbReference type="GeneID" id="3877963"/>
<dbReference type="InterPro" id="IPR041679">
    <property type="entry name" value="DNA2/NAM7-like_C"/>
</dbReference>
<dbReference type="Pfam" id="PF13087">
    <property type="entry name" value="AAA_12"/>
    <property type="match status" value="1"/>
</dbReference>
<dbReference type="OrthoDB" id="5408263at2759"/>
<feature type="coiled-coil region" evidence="6">
    <location>
        <begin position="1126"/>
        <end position="1161"/>
    </location>
</feature>
<feature type="domain" description="DNA2/NAM7 helicase-like C-terminal" evidence="9">
    <location>
        <begin position="859"/>
        <end position="1060"/>
    </location>
</feature>
<dbReference type="PaxDb" id="5141-EFNCRP00000006373"/>
<dbReference type="Proteomes" id="UP000001805">
    <property type="component" value="Chromosome 4, Linkage Group IV"/>
</dbReference>
<protein>
    <recommendedName>
        <fullName evidence="12">DNA2/NAM7 helicase-like C-terminal domain-containing protein</fullName>
    </recommendedName>
</protein>
<dbReference type="KEGG" id="ncr:NCU06627"/>
<evidence type="ECO:0000259" key="8">
    <source>
        <dbReference type="Pfam" id="PF13086"/>
    </source>
</evidence>
<evidence type="ECO:0000256" key="1">
    <source>
        <dbReference type="ARBA" id="ARBA00007913"/>
    </source>
</evidence>
<dbReference type="InterPro" id="IPR050534">
    <property type="entry name" value="Coronavir_polyprotein_1ab"/>
</dbReference>
<feature type="compositionally biased region" description="Polar residues" evidence="7">
    <location>
        <begin position="1"/>
        <end position="16"/>
    </location>
</feature>
<keyword evidence="11" id="KW-1185">Reference proteome</keyword>
<dbReference type="STRING" id="367110.Q7S8B9"/>
<evidence type="ECO:0000313" key="10">
    <source>
        <dbReference type="EMBL" id="EAA32579.1"/>
    </source>
</evidence>
<evidence type="ECO:0000256" key="6">
    <source>
        <dbReference type="SAM" id="Coils"/>
    </source>
</evidence>
<dbReference type="SUPFAM" id="SSF52540">
    <property type="entry name" value="P-loop containing nucleoside triphosphate hydrolases"/>
    <property type="match status" value="1"/>
</dbReference>
<keyword evidence="6" id="KW-0175">Coiled coil</keyword>
<keyword evidence="2" id="KW-0547">Nucleotide-binding</keyword>
<feature type="region of interest" description="Disordered" evidence="7">
    <location>
        <begin position="1"/>
        <end position="22"/>
    </location>
</feature>
<feature type="domain" description="DNA2/NAM7 helicase helicase" evidence="8">
    <location>
        <begin position="564"/>
        <end position="831"/>
    </location>
</feature>
<evidence type="ECO:0000256" key="5">
    <source>
        <dbReference type="ARBA" id="ARBA00022840"/>
    </source>
</evidence>
<dbReference type="Gene3D" id="3.40.50.300">
    <property type="entry name" value="P-loop containing nucleotide triphosphate hydrolases"/>
    <property type="match status" value="2"/>
</dbReference>
<dbReference type="AlphaFoldDB" id="Q7S8B9"/>
<name>Q7S8B9_NEUCR</name>
<keyword evidence="4" id="KW-0347">Helicase</keyword>
<evidence type="ECO:0000313" key="11">
    <source>
        <dbReference type="Proteomes" id="UP000001805"/>
    </source>
</evidence>
<dbReference type="GO" id="GO:0016787">
    <property type="term" value="F:hydrolase activity"/>
    <property type="evidence" value="ECO:0007669"/>
    <property type="project" value="UniProtKB-KW"/>
</dbReference>
<evidence type="ECO:0000256" key="3">
    <source>
        <dbReference type="ARBA" id="ARBA00022801"/>
    </source>
</evidence>
<dbReference type="EMBL" id="CM002239">
    <property type="protein sequence ID" value="EAA32579.1"/>
    <property type="molecule type" value="Genomic_DNA"/>
</dbReference>
<dbReference type="OMA" id="ANMNRAD"/>
<dbReference type="InParanoid" id="Q7S8B9"/>
<dbReference type="PANTHER" id="PTHR43788">
    <property type="entry name" value="DNA2/NAM7 HELICASE FAMILY MEMBER"/>
    <property type="match status" value="1"/>
</dbReference>
<accession>Q7S8B9</accession>
<dbReference type="HOGENOM" id="CLU_007214_0_0_1"/>
<dbReference type="PANTHER" id="PTHR43788:SF8">
    <property type="entry name" value="DNA-BINDING PROTEIN SMUBP-2"/>
    <property type="match status" value="1"/>
</dbReference>
<evidence type="ECO:0008006" key="12">
    <source>
        <dbReference type="Google" id="ProtNLM"/>
    </source>
</evidence>